<dbReference type="SUPFAM" id="SSF53850">
    <property type="entry name" value="Periplasmic binding protein-like II"/>
    <property type="match status" value="1"/>
</dbReference>
<proteinExistence type="predicted"/>
<comment type="caution">
    <text evidence="2">The sequence shown here is derived from an EMBL/GenBank/DDBJ whole genome shotgun (WGS) entry which is preliminary data.</text>
</comment>
<keyword evidence="1" id="KW-0732">Signal</keyword>
<accession>A0A4Q9DZW5</accession>
<keyword evidence="3" id="KW-1185">Reference proteome</keyword>
<dbReference type="PROSITE" id="PS51257">
    <property type="entry name" value="PROKAR_LIPOPROTEIN"/>
    <property type="match status" value="1"/>
</dbReference>
<dbReference type="Pfam" id="PF01547">
    <property type="entry name" value="SBP_bac_1"/>
    <property type="match status" value="1"/>
</dbReference>
<reference evidence="2 3" key="1">
    <citation type="submission" date="2019-02" db="EMBL/GenBank/DDBJ databases">
        <title>Paenibacillus sp. nov., isolated from surface-sterilized tissue of Thalictrum simplex L.</title>
        <authorList>
            <person name="Tuo L."/>
        </authorList>
    </citation>
    <scope>NUCLEOTIDE SEQUENCE [LARGE SCALE GENOMIC DNA]</scope>
    <source>
        <strain evidence="2 3">N2SHLJ1</strain>
    </source>
</reference>
<organism evidence="2 3">
    <name type="scientific">Paenibacillus thalictri</name>
    <dbReference type="NCBI Taxonomy" id="2527873"/>
    <lineage>
        <taxon>Bacteria</taxon>
        <taxon>Bacillati</taxon>
        <taxon>Bacillota</taxon>
        <taxon>Bacilli</taxon>
        <taxon>Bacillales</taxon>
        <taxon>Paenibacillaceae</taxon>
        <taxon>Paenibacillus</taxon>
    </lineage>
</organism>
<dbReference type="InterPro" id="IPR006059">
    <property type="entry name" value="SBP"/>
</dbReference>
<evidence type="ECO:0000256" key="1">
    <source>
        <dbReference type="SAM" id="SignalP"/>
    </source>
</evidence>
<dbReference type="AlphaFoldDB" id="A0A4Q9DZW5"/>
<evidence type="ECO:0000313" key="2">
    <source>
        <dbReference type="EMBL" id="TBL81986.1"/>
    </source>
</evidence>
<evidence type="ECO:0000313" key="3">
    <source>
        <dbReference type="Proteomes" id="UP000293142"/>
    </source>
</evidence>
<name>A0A4Q9DZW5_9BACL</name>
<dbReference type="CDD" id="cd13585">
    <property type="entry name" value="PBP2_TMBP_like"/>
    <property type="match status" value="1"/>
</dbReference>
<feature type="signal peptide" evidence="1">
    <location>
        <begin position="1"/>
        <end position="24"/>
    </location>
</feature>
<dbReference type="RefSeq" id="WP_131011271.1">
    <property type="nucleotide sequence ID" value="NZ_SIRE01000001.1"/>
</dbReference>
<dbReference type="InterPro" id="IPR050490">
    <property type="entry name" value="Bact_solute-bd_prot1"/>
</dbReference>
<sequence length="430" mass="47062">MKTKRGFRRLGVIFIMVVMAIVSACSGGGGTSGTSAPAAGNQKQADSKGPVTVTVWMGSWWADYTTKIVDAYKKDHPNVTLKIELLPINGYLDKAISSALGGNAPDVLDLDGLMIPAMAGKDLLEPWDDYIKELDRKDFQDAPWDASTINGKLYGLPNRGESVVFFYNKTMFDEAGVPYPKDSWTYADMLEAAKKITVPGQKYGVGIAATNSDPANVMTSFAPVLWANGGDFLNKGNTEATINKPEGVKAIQFWTELYTKHKVVPEGSINFALTKDVQPMFLNNQVAMMPGSSAMVFLMEKNPQVKWGMVYAPDKFGRSGAWSFTVPKSAKNKEAAREFVLWYMKPENMGAFNSVFPSRKSATTVAPWNSKEMQYLLSAAPYQKGVPAIPAWTEMQVAIVNELQKVLSGAKTPQQGADDMAKQMNALLKK</sequence>
<dbReference type="OrthoDB" id="9782846at2"/>
<dbReference type="EMBL" id="SIRE01000001">
    <property type="protein sequence ID" value="TBL81986.1"/>
    <property type="molecule type" value="Genomic_DNA"/>
</dbReference>
<dbReference type="Gene3D" id="3.40.190.10">
    <property type="entry name" value="Periplasmic binding protein-like II"/>
    <property type="match status" value="1"/>
</dbReference>
<dbReference type="PANTHER" id="PTHR43649:SF12">
    <property type="entry name" value="DIACETYLCHITOBIOSE BINDING PROTEIN DASA"/>
    <property type="match status" value="1"/>
</dbReference>
<dbReference type="Proteomes" id="UP000293142">
    <property type="component" value="Unassembled WGS sequence"/>
</dbReference>
<protein>
    <submittedName>
        <fullName evidence="2">Sugar ABC transporter substrate-binding protein</fullName>
    </submittedName>
</protein>
<gene>
    <name evidence="2" type="ORF">EYB31_00305</name>
</gene>
<feature type="chain" id="PRO_5038839129" evidence="1">
    <location>
        <begin position="25"/>
        <end position="430"/>
    </location>
</feature>
<dbReference type="PANTHER" id="PTHR43649">
    <property type="entry name" value="ARABINOSE-BINDING PROTEIN-RELATED"/>
    <property type="match status" value="1"/>
</dbReference>